<proteinExistence type="predicted"/>
<evidence type="ECO:0000313" key="4">
    <source>
        <dbReference type="Proteomes" id="UP000562982"/>
    </source>
</evidence>
<evidence type="ECO:0000313" key="3">
    <source>
        <dbReference type="Proteomes" id="UP000254958"/>
    </source>
</evidence>
<reference evidence="1 4" key="2">
    <citation type="submission" date="2020-04" db="EMBL/GenBank/DDBJ databases">
        <title>Description of novel Gluconacetobacter.</title>
        <authorList>
            <person name="Sombolestani A."/>
        </authorList>
    </citation>
    <scope>NUCLEOTIDE SEQUENCE [LARGE SCALE GENOMIC DNA]</scope>
    <source>
        <strain evidence="1 4">LMG 1382</strain>
    </source>
</reference>
<name>A0A370G8K8_GLULI</name>
<dbReference type="EMBL" id="QQAW01000002">
    <property type="protein sequence ID" value="RDI39279.1"/>
    <property type="molecule type" value="Genomic_DNA"/>
</dbReference>
<evidence type="ECO:0000313" key="1">
    <source>
        <dbReference type="EMBL" id="MBB2185476.1"/>
    </source>
</evidence>
<comment type="caution">
    <text evidence="2">The sequence shown here is derived from an EMBL/GenBank/DDBJ whole genome shotgun (WGS) entry which is preliminary data.</text>
</comment>
<sequence>MSVNVVLAQAYPSRIAAIEAIAVYPDTAGGDELRARAEDVLSAVQLFGSATAAQDWRAFAFSLKILGLLADWSEAVHNAAVDADRFLRAGRLQYRTFAADANHSAYGLALVAALAPINDDLDVSSVPALRGAVAQREMPVAIFGIKKRNFEPLTADGVSAKSEEIAVAFLEFMIDGKPADTVHNLSTGQVHDLDLTIRVSRWPEYAERLVIEPMSIEPPSTWDFPPFEFLKPHGPPPYVFQRQGRMALHASQGFNARPLEFRYSAEFQPQPKYDEAIVLAGQRTLRLDGTDTSRHPLTGYSELDMKIIQLREKLRLEPLISEAHVRDLLTLLTPVANLMGQSVQDKRYPKPIDEAMFQADFQSFLRSNTVIGSELEVQGEIAGGKVDLSFRGIKIELKSERSKRLLPDDCKKFAEQAASYAVGAGHRIALLCVLDCSPKTTPPFPVADGLTIITIESGTSPVYVVSCLFQGGLARPSDLSR</sequence>
<dbReference type="OrthoDB" id="9134568at2"/>
<gene>
    <name evidence="2" type="ORF">C7453_10266</name>
    <name evidence="1" type="ORF">HLH32_03580</name>
</gene>
<reference evidence="2 3" key="1">
    <citation type="submission" date="2018-07" db="EMBL/GenBank/DDBJ databases">
        <title>Genomic Encyclopedia of Type Strains, Phase IV (KMG-IV): sequencing the most valuable type-strain genomes for metagenomic binning, comparative biology and taxonomic classification.</title>
        <authorList>
            <person name="Goeker M."/>
        </authorList>
    </citation>
    <scope>NUCLEOTIDE SEQUENCE [LARGE SCALE GENOMIC DNA]</scope>
    <source>
        <strain evidence="2 3">DSM 5603</strain>
    </source>
</reference>
<evidence type="ECO:0000313" key="2">
    <source>
        <dbReference type="EMBL" id="RDI39279.1"/>
    </source>
</evidence>
<protein>
    <submittedName>
        <fullName evidence="2">Uncharacterized protein</fullName>
    </submittedName>
</protein>
<dbReference type="Proteomes" id="UP000562982">
    <property type="component" value="Unassembled WGS sequence"/>
</dbReference>
<keyword evidence="3" id="KW-1185">Reference proteome</keyword>
<accession>A0A370G8K8</accession>
<dbReference type="AlphaFoldDB" id="A0A370G8K8"/>
<dbReference type="RefSeq" id="WP_114726188.1">
    <property type="nucleotide sequence ID" value="NZ_BJMI01000013.1"/>
</dbReference>
<dbReference type="Proteomes" id="UP000254958">
    <property type="component" value="Unassembled WGS sequence"/>
</dbReference>
<organism evidence="2 3">
    <name type="scientific">Gluconacetobacter liquefaciens</name>
    <name type="common">Acetobacter liquefaciens</name>
    <dbReference type="NCBI Taxonomy" id="89584"/>
    <lineage>
        <taxon>Bacteria</taxon>
        <taxon>Pseudomonadati</taxon>
        <taxon>Pseudomonadota</taxon>
        <taxon>Alphaproteobacteria</taxon>
        <taxon>Acetobacterales</taxon>
        <taxon>Acetobacteraceae</taxon>
        <taxon>Gluconacetobacter</taxon>
    </lineage>
</organism>
<dbReference type="EMBL" id="JABEQI010000002">
    <property type="protein sequence ID" value="MBB2185476.1"/>
    <property type="molecule type" value="Genomic_DNA"/>
</dbReference>